<dbReference type="RefSeq" id="WP_406765808.1">
    <property type="nucleotide sequence ID" value="NZ_JBJHZY010000003.1"/>
</dbReference>
<sequence length="427" mass="50173">MEFLEIRQKIKRTRKELNMKQKDFEDVNISRALISMIEIGKRKPSKENMESIIYKFKKKSKELNLEFNLDLSYFQSSAKDDAQVYCTGMLNRIISIDEIIAVIEIAKKYALALTLADAYLKLADIRFEKLDYANSQVDYINALVNYKNIDCKSKITYIYDMLGRCCINQAQNIQALNYFNFAYHYSLLYKDEEMKKKSIYNIALCHRKLDKIDDALKYIDIYISICDKEKDFLIYSYANILKANCYDCKGELISAIEVLNDLLEHTIDTKNLVFGYIYNNLGALYCKQGYFEKSLQCFNMSEEIRSEKDIQNLSHTLLEKSSVFIKQNLYEESITLIKSSIDLAIKYNDIEYILKGHYQLIKIYKTLKFDKEVKENYIRILNLLTDSGSKNYKDEIVKICVELLRIFLSEKDIQQSLKILDVLETSY</sequence>
<organism evidence="8 9">
    <name type="scientific">Candidatus Clostridium radicumherbarum</name>
    <dbReference type="NCBI Taxonomy" id="3381662"/>
    <lineage>
        <taxon>Bacteria</taxon>
        <taxon>Bacillati</taxon>
        <taxon>Bacillota</taxon>
        <taxon>Clostridia</taxon>
        <taxon>Eubacteriales</taxon>
        <taxon>Clostridiaceae</taxon>
        <taxon>Clostridium</taxon>
    </lineage>
</organism>
<dbReference type="SUPFAM" id="SSF47413">
    <property type="entry name" value="lambda repressor-like DNA-binding domains"/>
    <property type="match status" value="1"/>
</dbReference>
<dbReference type="InterPro" id="IPR001387">
    <property type="entry name" value="Cro/C1-type_HTH"/>
</dbReference>
<dbReference type="Gene3D" id="1.10.260.40">
    <property type="entry name" value="lambda repressor-like DNA-binding domains"/>
    <property type="match status" value="1"/>
</dbReference>
<dbReference type="Proteomes" id="UP001623661">
    <property type="component" value="Unassembled WGS sequence"/>
</dbReference>
<evidence type="ECO:0000313" key="9">
    <source>
        <dbReference type="Proteomes" id="UP001623661"/>
    </source>
</evidence>
<keyword evidence="9" id="KW-1185">Reference proteome</keyword>
<feature type="repeat" description="TPR" evidence="6">
    <location>
        <begin position="275"/>
        <end position="308"/>
    </location>
</feature>
<dbReference type="EMBL" id="JBJHZY010000003">
    <property type="protein sequence ID" value="MFL0269178.1"/>
    <property type="molecule type" value="Genomic_DNA"/>
</dbReference>
<accession>A0ABW8TVM6</accession>
<evidence type="ECO:0000259" key="7">
    <source>
        <dbReference type="PROSITE" id="PS50943"/>
    </source>
</evidence>
<evidence type="ECO:0000256" key="1">
    <source>
        <dbReference type="ARBA" id="ARBA00004496"/>
    </source>
</evidence>
<keyword evidence="3" id="KW-0677">Repeat</keyword>
<comment type="caution">
    <text evidence="8">The sequence shown here is derived from an EMBL/GenBank/DDBJ whole genome shotgun (WGS) entry which is preliminary data.</text>
</comment>
<comment type="subcellular location">
    <subcellularLocation>
        <location evidence="1">Cytoplasm</location>
    </subcellularLocation>
</comment>
<gene>
    <name evidence="8" type="ORF">ACJDUH_13870</name>
</gene>
<keyword evidence="4 6" id="KW-0802">TPR repeat</keyword>
<dbReference type="SMART" id="SM00530">
    <property type="entry name" value="HTH_XRE"/>
    <property type="match status" value="1"/>
</dbReference>
<evidence type="ECO:0000256" key="6">
    <source>
        <dbReference type="PROSITE-ProRule" id="PRU00339"/>
    </source>
</evidence>
<dbReference type="Pfam" id="PF01381">
    <property type="entry name" value="HTH_3"/>
    <property type="match status" value="1"/>
</dbReference>
<evidence type="ECO:0000256" key="3">
    <source>
        <dbReference type="ARBA" id="ARBA00022737"/>
    </source>
</evidence>
<keyword evidence="2" id="KW-0963">Cytoplasm</keyword>
<evidence type="ECO:0000313" key="8">
    <source>
        <dbReference type="EMBL" id="MFL0269178.1"/>
    </source>
</evidence>
<proteinExistence type="inferred from homology"/>
<dbReference type="SMART" id="SM00028">
    <property type="entry name" value="TPR"/>
    <property type="match status" value="5"/>
</dbReference>
<dbReference type="PROSITE" id="PS50005">
    <property type="entry name" value="TPR"/>
    <property type="match status" value="1"/>
</dbReference>
<dbReference type="CDD" id="cd00093">
    <property type="entry name" value="HTH_XRE"/>
    <property type="match status" value="1"/>
</dbReference>
<evidence type="ECO:0000256" key="5">
    <source>
        <dbReference type="ARBA" id="ARBA00038253"/>
    </source>
</evidence>
<reference evidence="8 9" key="1">
    <citation type="submission" date="2024-11" db="EMBL/GenBank/DDBJ databases">
        <authorList>
            <person name="Heng Y.C."/>
            <person name="Lim A.C.H."/>
            <person name="Lee J.K.Y."/>
            <person name="Kittelmann S."/>
        </authorList>
    </citation>
    <scope>NUCLEOTIDE SEQUENCE [LARGE SCALE GENOMIC DNA]</scope>
    <source>
        <strain evidence="8 9">WILCCON 0202</strain>
    </source>
</reference>
<dbReference type="Gene3D" id="1.25.40.10">
    <property type="entry name" value="Tetratricopeptide repeat domain"/>
    <property type="match status" value="2"/>
</dbReference>
<feature type="domain" description="HTH cro/C1-type" evidence="7">
    <location>
        <begin position="10"/>
        <end position="63"/>
    </location>
</feature>
<protein>
    <submittedName>
        <fullName evidence="8">Helix-turn-helix domain-containing protein</fullName>
    </submittedName>
</protein>
<dbReference type="InterPro" id="IPR011990">
    <property type="entry name" value="TPR-like_helical_dom_sf"/>
</dbReference>
<dbReference type="PANTHER" id="PTHR46630">
    <property type="entry name" value="TETRATRICOPEPTIDE REPEAT PROTEIN 29"/>
    <property type="match status" value="1"/>
</dbReference>
<dbReference type="PROSITE" id="PS50943">
    <property type="entry name" value="HTH_CROC1"/>
    <property type="match status" value="1"/>
</dbReference>
<dbReference type="InterPro" id="IPR051476">
    <property type="entry name" value="Bac_ResReg_Asp_Phosphatase"/>
</dbReference>
<dbReference type="PANTHER" id="PTHR46630:SF1">
    <property type="entry name" value="TETRATRICOPEPTIDE REPEAT PROTEIN 29"/>
    <property type="match status" value="1"/>
</dbReference>
<dbReference type="SUPFAM" id="SSF48452">
    <property type="entry name" value="TPR-like"/>
    <property type="match status" value="2"/>
</dbReference>
<comment type="similarity">
    <text evidence="5">Belongs to the Rap family.</text>
</comment>
<name>A0ABW8TVM6_9CLOT</name>
<dbReference type="InterPro" id="IPR010982">
    <property type="entry name" value="Lambda_DNA-bd_dom_sf"/>
</dbReference>
<evidence type="ECO:0000256" key="2">
    <source>
        <dbReference type="ARBA" id="ARBA00022490"/>
    </source>
</evidence>
<dbReference type="InterPro" id="IPR019734">
    <property type="entry name" value="TPR_rpt"/>
</dbReference>
<evidence type="ECO:0000256" key="4">
    <source>
        <dbReference type="ARBA" id="ARBA00022803"/>
    </source>
</evidence>